<dbReference type="InterPro" id="IPR012910">
    <property type="entry name" value="Plug_dom"/>
</dbReference>
<evidence type="ECO:0000313" key="16">
    <source>
        <dbReference type="Proteomes" id="UP001595904"/>
    </source>
</evidence>
<dbReference type="Pfam" id="PF00593">
    <property type="entry name" value="TonB_dep_Rec_b-barrel"/>
    <property type="match status" value="1"/>
</dbReference>
<keyword evidence="15" id="KW-0675">Receptor</keyword>
<keyword evidence="8 12" id="KW-0798">TonB box</keyword>
<evidence type="ECO:0000256" key="11">
    <source>
        <dbReference type="PROSITE-ProRule" id="PRU01360"/>
    </source>
</evidence>
<gene>
    <name evidence="15" type="ORF">ACFPN2_31865</name>
</gene>
<evidence type="ECO:0000256" key="5">
    <source>
        <dbReference type="ARBA" id="ARBA00022692"/>
    </source>
</evidence>
<accession>A0ABV8T1I8</accession>
<evidence type="ECO:0000256" key="8">
    <source>
        <dbReference type="ARBA" id="ARBA00023077"/>
    </source>
</evidence>
<evidence type="ECO:0000256" key="4">
    <source>
        <dbReference type="ARBA" id="ARBA00022496"/>
    </source>
</evidence>
<dbReference type="Pfam" id="PF07715">
    <property type="entry name" value="Plug"/>
    <property type="match status" value="1"/>
</dbReference>
<evidence type="ECO:0000256" key="6">
    <source>
        <dbReference type="ARBA" id="ARBA00023004"/>
    </source>
</evidence>
<evidence type="ECO:0000256" key="1">
    <source>
        <dbReference type="ARBA" id="ARBA00004571"/>
    </source>
</evidence>
<dbReference type="PANTHER" id="PTHR32552:SF81">
    <property type="entry name" value="TONB-DEPENDENT OUTER MEMBRANE RECEPTOR"/>
    <property type="match status" value="1"/>
</dbReference>
<dbReference type="InterPro" id="IPR039426">
    <property type="entry name" value="TonB-dep_rcpt-like"/>
</dbReference>
<dbReference type="InterPro" id="IPR011662">
    <property type="entry name" value="Secretin/TonB_short_N"/>
</dbReference>
<evidence type="ECO:0000256" key="13">
    <source>
        <dbReference type="SAM" id="SignalP"/>
    </source>
</evidence>
<dbReference type="PANTHER" id="PTHR32552">
    <property type="entry name" value="FERRICHROME IRON RECEPTOR-RELATED"/>
    <property type="match status" value="1"/>
</dbReference>
<dbReference type="RefSeq" id="WP_380604277.1">
    <property type="nucleotide sequence ID" value="NZ_JBHSDU010000015.1"/>
</dbReference>
<organism evidence="15 16">
    <name type="scientific">Steroidobacter flavus</name>
    <dbReference type="NCBI Taxonomy" id="1842136"/>
    <lineage>
        <taxon>Bacteria</taxon>
        <taxon>Pseudomonadati</taxon>
        <taxon>Pseudomonadota</taxon>
        <taxon>Gammaproteobacteria</taxon>
        <taxon>Steroidobacterales</taxon>
        <taxon>Steroidobacteraceae</taxon>
        <taxon>Steroidobacter</taxon>
    </lineage>
</organism>
<reference evidence="16" key="1">
    <citation type="journal article" date="2019" name="Int. J. Syst. Evol. Microbiol.">
        <title>The Global Catalogue of Microorganisms (GCM) 10K type strain sequencing project: providing services to taxonomists for standard genome sequencing and annotation.</title>
        <authorList>
            <consortium name="The Broad Institute Genomics Platform"/>
            <consortium name="The Broad Institute Genome Sequencing Center for Infectious Disease"/>
            <person name="Wu L."/>
            <person name="Ma J."/>
        </authorList>
    </citation>
    <scope>NUCLEOTIDE SEQUENCE [LARGE SCALE GENOMIC DNA]</scope>
    <source>
        <strain evidence="16">CGMCC 1.10759</strain>
    </source>
</reference>
<feature type="chain" id="PRO_5045927365" evidence="13">
    <location>
        <begin position="24"/>
        <end position="847"/>
    </location>
</feature>
<evidence type="ECO:0000256" key="2">
    <source>
        <dbReference type="ARBA" id="ARBA00022448"/>
    </source>
</evidence>
<keyword evidence="5 11" id="KW-0812">Transmembrane</keyword>
<dbReference type="InterPro" id="IPR000531">
    <property type="entry name" value="Beta-barrel_TonB"/>
</dbReference>
<evidence type="ECO:0000256" key="9">
    <source>
        <dbReference type="ARBA" id="ARBA00023136"/>
    </source>
</evidence>
<evidence type="ECO:0000259" key="14">
    <source>
        <dbReference type="SMART" id="SM00965"/>
    </source>
</evidence>
<comment type="caution">
    <text evidence="15">The sequence shown here is derived from an EMBL/GenBank/DDBJ whole genome shotgun (WGS) entry which is preliminary data.</text>
</comment>
<keyword evidence="13" id="KW-0732">Signal</keyword>
<sequence length="847" mass="91722">MSDIVRAIRNTLCLALASASALGATADAKTPHHFQIASGQLADSLEALSEQSGTQIMYEAPIANDARAPALNDTLSVNDALDRLLAQTDLRADRVNDRTVVLRRVAQAKPATTNATSRPTRVAVAATEPTMGQVEVVTVTARKREERLQDVPASIAAASAETLSQLNMVSVTELDAVAPGLTFVTNPSRFGSGPAIALRGISTQTQGSGVQDSVAIVIDGVVYERAKAGAFPELSDTERVEVLRGPQGTLFGKNASAGVISITTKDPTEEFVSEAGLGYSDYNTIDVRGSMSGSLVDDRLTGRISAYRSSRDGYVENIYDNSEWEDDEQTGFRGKLVLAATDSDQLKLSTDYVEQKNGGGANIIRAFTPQTPQYVIEDLGSIVGLENDKINARSLGENRQESRGAALQWDHALGGYDLTTLVAYRAYNQDFHAGTYTWLTPRNDGDQFGYTDQDQYSAEIRIASPTEGPIDYVAGLYLLNNETEIGLQDPGTLVVGTTTRQASSQISNVEMLNYAAFAEATAEVTDRLSFTAGLRWTHDEVDMKVVGFPIAPGTVRFRHPLGVTQDEASASKVSWRAGAQWRAHEDRMFYVSAATGFKGPGFNVNIAAIGDSQPVRPETSISYEAGMKSQFFNRRVTLNLNAFVSTFEDFQTQGGLIEPSNPNARIVLLNAGKLKTQGFEAEFAALVSESLEFGGNAAYVDATYDEFANAQCYPGQPQGAGQCVGTVQDLSGERLPNSPRWNFNVFTKYQFPVPGIAWDGFATLDYSWRDSIQWNPLGSPYGIEPSYGLLGASIGMRTQNDHVNIKLYGKNLTDQFHTSGIVVGQVVTHFLPPDYRRIVGIDVSFSY</sequence>
<comment type="similarity">
    <text evidence="11 12">Belongs to the TonB-dependent receptor family.</text>
</comment>
<evidence type="ECO:0000256" key="7">
    <source>
        <dbReference type="ARBA" id="ARBA00023065"/>
    </source>
</evidence>
<dbReference type="Gene3D" id="3.55.50.30">
    <property type="match status" value="1"/>
</dbReference>
<keyword evidence="6" id="KW-0408">Iron</keyword>
<feature type="domain" description="Secretin/TonB short N-terminal" evidence="14">
    <location>
        <begin position="54"/>
        <end position="105"/>
    </location>
</feature>
<keyword evidence="2 11" id="KW-0813">Transport</keyword>
<dbReference type="Pfam" id="PF07660">
    <property type="entry name" value="STN"/>
    <property type="match status" value="1"/>
</dbReference>
<evidence type="ECO:0000256" key="3">
    <source>
        <dbReference type="ARBA" id="ARBA00022452"/>
    </source>
</evidence>
<evidence type="ECO:0000313" key="15">
    <source>
        <dbReference type="EMBL" id="MFC4313714.1"/>
    </source>
</evidence>
<dbReference type="CDD" id="cd01347">
    <property type="entry name" value="ligand_gated_channel"/>
    <property type="match status" value="1"/>
</dbReference>
<keyword evidence="16" id="KW-1185">Reference proteome</keyword>
<keyword evidence="10 11" id="KW-0998">Cell outer membrane</keyword>
<dbReference type="SUPFAM" id="SSF56935">
    <property type="entry name" value="Porins"/>
    <property type="match status" value="1"/>
</dbReference>
<protein>
    <submittedName>
        <fullName evidence="15">TonB-dependent receptor domain-containing protein</fullName>
    </submittedName>
</protein>
<name>A0ABV8T1I8_9GAMM</name>
<dbReference type="Gene3D" id="2.40.170.20">
    <property type="entry name" value="TonB-dependent receptor, beta-barrel domain"/>
    <property type="match status" value="1"/>
</dbReference>
<dbReference type="Proteomes" id="UP001595904">
    <property type="component" value="Unassembled WGS sequence"/>
</dbReference>
<evidence type="ECO:0000256" key="10">
    <source>
        <dbReference type="ARBA" id="ARBA00023237"/>
    </source>
</evidence>
<comment type="subcellular location">
    <subcellularLocation>
        <location evidence="1 11">Cell outer membrane</location>
        <topology evidence="1 11">Multi-pass membrane protein</topology>
    </subcellularLocation>
</comment>
<dbReference type="EMBL" id="JBHSDU010000015">
    <property type="protein sequence ID" value="MFC4313714.1"/>
    <property type="molecule type" value="Genomic_DNA"/>
</dbReference>
<keyword evidence="9 11" id="KW-0472">Membrane</keyword>
<dbReference type="PROSITE" id="PS52016">
    <property type="entry name" value="TONB_DEPENDENT_REC_3"/>
    <property type="match status" value="1"/>
</dbReference>
<dbReference type="SMART" id="SM00965">
    <property type="entry name" value="STN"/>
    <property type="match status" value="1"/>
</dbReference>
<keyword evidence="7" id="KW-0406">Ion transport</keyword>
<proteinExistence type="inferred from homology"/>
<feature type="signal peptide" evidence="13">
    <location>
        <begin position="1"/>
        <end position="23"/>
    </location>
</feature>
<dbReference type="InterPro" id="IPR036942">
    <property type="entry name" value="Beta-barrel_TonB_sf"/>
</dbReference>
<keyword evidence="4" id="KW-0410">Iron transport</keyword>
<keyword evidence="3 11" id="KW-1134">Transmembrane beta strand</keyword>
<evidence type="ECO:0000256" key="12">
    <source>
        <dbReference type="RuleBase" id="RU003357"/>
    </source>
</evidence>